<evidence type="ECO:0000256" key="1">
    <source>
        <dbReference type="ARBA" id="ARBA00022614"/>
    </source>
</evidence>
<feature type="non-terminal residue" evidence="4">
    <location>
        <position position="93"/>
    </location>
</feature>
<gene>
    <name evidence="4" type="ORF">EJD97_011884</name>
</gene>
<protein>
    <recommendedName>
        <fullName evidence="3">Leucine-rich repeat-containing N-terminal plant-type domain-containing protein</fullName>
    </recommendedName>
</protein>
<organism evidence="4">
    <name type="scientific">Solanum chilense</name>
    <name type="common">Tomato</name>
    <name type="synonym">Lycopersicon chilense</name>
    <dbReference type="NCBI Taxonomy" id="4083"/>
    <lineage>
        <taxon>Eukaryota</taxon>
        <taxon>Viridiplantae</taxon>
        <taxon>Streptophyta</taxon>
        <taxon>Embryophyta</taxon>
        <taxon>Tracheophyta</taxon>
        <taxon>Spermatophyta</taxon>
        <taxon>Magnoliopsida</taxon>
        <taxon>eudicotyledons</taxon>
        <taxon>Gunneridae</taxon>
        <taxon>Pentapetalae</taxon>
        <taxon>asterids</taxon>
        <taxon>lamiids</taxon>
        <taxon>Solanales</taxon>
        <taxon>Solanaceae</taxon>
        <taxon>Solanoideae</taxon>
        <taxon>Solaneae</taxon>
        <taxon>Solanum</taxon>
        <taxon>Solanum subgen. Lycopersicon</taxon>
    </lineage>
</organism>
<evidence type="ECO:0000313" key="4">
    <source>
        <dbReference type="EMBL" id="TMW93318.1"/>
    </source>
</evidence>
<reference evidence="4" key="1">
    <citation type="submission" date="2019-05" db="EMBL/GenBank/DDBJ databases">
        <title>The de novo reference genome and transcriptome assemblies of the wild tomato species Solanum chilense.</title>
        <authorList>
            <person name="Stam R."/>
            <person name="Nosenko T."/>
            <person name="Hoerger A.C."/>
            <person name="Stephan W."/>
            <person name="Seidel M.A."/>
            <person name="Kuhn J.M.M."/>
            <person name="Haberer G."/>
            <person name="Tellier A."/>
        </authorList>
    </citation>
    <scope>NUCLEOTIDE SEQUENCE</scope>
    <source>
        <tissue evidence="4">Mature leaves</tissue>
    </source>
</reference>
<comment type="caution">
    <text evidence="4">The sequence shown here is derived from an EMBL/GenBank/DDBJ whole genome shotgun (WGS) entry which is preliminary data.</text>
</comment>
<dbReference type="InterPro" id="IPR013210">
    <property type="entry name" value="LRR_N_plant-typ"/>
</dbReference>
<dbReference type="Gene3D" id="3.80.10.10">
    <property type="entry name" value="Ribonuclease Inhibitor"/>
    <property type="match status" value="1"/>
</dbReference>
<evidence type="ECO:0000256" key="2">
    <source>
        <dbReference type="ARBA" id="ARBA00022737"/>
    </source>
</evidence>
<dbReference type="EMBL" id="RXGB01003036">
    <property type="protein sequence ID" value="TMW93318.1"/>
    <property type="molecule type" value="Genomic_DNA"/>
</dbReference>
<proteinExistence type="predicted"/>
<dbReference type="AlphaFoldDB" id="A0A6N2BH90"/>
<keyword evidence="2" id="KW-0677">Repeat</keyword>
<feature type="domain" description="Leucine-rich repeat-containing N-terminal plant-type" evidence="3">
    <location>
        <begin position="34"/>
        <end position="80"/>
    </location>
</feature>
<accession>A0A6N2BH90</accession>
<dbReference type="InterPro" id="IPR032675">
    <property type="entry name" value="LRR_dom_sf"/>
</dbReference>
<sequence length="93" mass="10817">MEYQQLLRAFCFYSIFSQQSQLTYAGKHLCARDESFYLFQFRQGLRVDSNSVFCVNKARTKNLSWNVTGDCCEWDGVTCNEFTGHVMGLYLSL</sequence>
<dbReference type="Pfam" id="PF08263">
    <property type="entry name" value="LRRNT_2"/>
    <property type="match status" value="1"/>
</dbReference>
<name>A0A6N2BH90_SOLCI</name>
<keyword evidence="1" id="KW-0433">Leucine-rich repeat</keyword>
<evidence type="ECO:0000259" key="3">
    <source>
        <dbReference type="Pfam" id="PF08263"/>
    </source>
</evidence>